<evidence type="ECO:0000313" key="3">
    <source>
        <dbReference type="Proteomes" id="UP000268329"/>
    </source>
</evidence>
<dbReference type="Pfam" id="PF19142">
    <property type="entry name" value="DUF5825"/>
    <property type="match status" value="1"/>
</dbReference>
<dbReference type="OrthoDB" id="3624112at2"/>
<protein>
    <submittedName>
        <fullName evidence="2">Uncharacterized protein</fullName>
    </submittedName>
</protein>
<sequence>MSGLPGTVPHRLTGRRVETAGPLDLSGSGRGTAEAVRFLRECQSLGLRVDWRATGTPAYDPALLYHLPPPTSPPAPAGGPADWRPAYGHGVLYHRRGPDFVTVLDRRERGTAVRLTLDHPALVATFLRLLEPTPVDALDAAGHEALGPLVTERLVLSAGGWAVSLPPRIGRWPVPCTAI</sequence>
<organism evidence="2 3">
    <name type="scientific">Streptomyces dangxiongensis</name>
    <dbReference type="NCBI Taxonomy" id="1442032"/>
    <lineage>
        <taxon>Bacteria</taxon>
        <taxon>Bacillati</taxon>
        <taxon>Actinomycetota</taxon>
        <taxon>Actinomycetes</taxon>
        <taxon>Kitasatosporales</taxon>
        <taxon>Streptomycetaceae</taxon>
        <taxon>Streptomyces</taxon>
    </lineage>
</organism>
<dbReference type="EMBL" id="CP033073">
    <property type="protein sequence ID" value="AYN38908.1"/>
    <property type="molecule type" value="Genomic_DNA"/>
</dbReference>
<dbReference type="RefSeq" id="WP_121786412.1">
    <property type="nucleotide sequence ID" value="NZ_CP033073.1"/>
</dbReference>
<gene>
    <name evidence="2" type="ORF">D9753_08260</name>
</gene>
<feature type="region of interest" description="Disordered" evidence="1">
    <location>
        <begin position="1"/>
        <end position="28"/>
    </location>
</feature>
<name>A0A3G2J9E1_9ACTN</name>
<evidence type="ECO:0000256" key="1">
    <source>
        <dbReference type="SAM" id="MobiDB-lite"/>
    </source>
</evidence>
<evidence type="ECO:0000313" key="2">
    <source>
        <dbReference type="EMBL" id="AYN38908.1"/>
    </source>
</evidence>
<dbReference type="InterPro" id="IPR043863">
    <property type="entry name" value="DUF5825"/>
</dbReference>
<dbReference type="KEGG" id="sdd:D9753_08260"/>
<keyword evidence="3" id="KW-1185">Reference proteome</keyword>
<accession>A0A3G2J9E1</accession>
<reference evidence="2 3" key="1">
    <citation type="submission" date="2018-10" db="EMBL/GenBank/DDBJ databases">
        <title>The genome of Streptomyces dangxiongensis Z022.</title>
        <authorList>
            <person name="Zhang B."/>
        </authorList>
    </citation>
    <scope>NUCLEOTIDE SEQUENCE [LARGE SCALE GENOMIC DNA]</scope>
    <source>
        <strain evidence="2 3">Z022</strain>
    </source>
</reference>
<dbReference type="AlphaFoldDB" id="A0A3G2J9E1"/>
<proteinExistence type="predicted"/>
<dbReference type="Proteomes" id="UP000268329">
    <property type="component" value="Chromosome"/>
</dbReference>